<accession>A0A2C8Y8B1</accession>
<evidence type="ECO:0000313" key="2">
    <source>
        <dbReference type="EMBL" id="SOE46354.1"/>
    </source>
</evidence>
<evidence type="ECO:0000313" key="3">
    <source>
        <dbReference type="Proteomes" id="UP000219440"/>
    </source>
</evidence>
<gene>
    <name evidence="2" type="ORF">SAMN06296378_0143</name>
</gene>
<feature type="transmembrane region" description="Helical" evidence="1">
    <location>
        <begin position="111"/>
        <end position="133"/>
    </location>
</feature>
<reference evidence="2 3" key="1">
    <citation type="submission" date="2017-09" db="EMBL/GenBank/DDBJ databases">
        <authorList>
            <person name="Ehlers B."/>
            <person name="Leendertz F.H."/>
        </authorList>
    </citation>
    <scope>NUCLEOTIDE SEQUENCE [LARGE SCALE GENOMIC DNA]</scope>
    <source>
        <strain evidence="2 3">CGMCC 1.05381</strain>
    </source>
</reference>
<dbReference type="AlphaFoldDB" id="A0A2C8Y8B1"/>
<dbReference type="Proteomes" id="UP000219440">
    <property type="component" value="Unassembled WGS sequence"/>
</dbReference>
<organism evidence="2 3">
    <name type="scientific">Salinibacterium xinjiangense</name>
    <dbReference type="NCBI Taxonomy" id="386302"/>
    <lineage>
        <taxon>Bacteria</taxon>
        <taxon>Bacillati</taxon>
        <taxon>Actinomycetota</taxon>
        <taxon>Actinomycetes</taxon>
        <taxon>Micrococcales</taxon>
        <taxon>Microbacteriaceae</taxon>
        <taxon>Salinibacterium</taxon>
    </lineage>
</organism>
<keyword evidence="1" id="KW-0812">Transmembrane</keyword>
<dbReference type="RefSeq" id="WP_097059341.1">
    <property type="nucleotide sequence ID" value="NZ_BMLC01000002.1"/>
</dbReference>
<proteinExistence type="predicted"/>
<keyword evidence="3" id="KW-1185">Reference proteome</keyword>
<protein>
    <submittedName>
        <fullName evidence="2">Uncharacterized protein</fullName>
    </submittedName>
</protein>
<sequence length="142" mass="15555">MAFEEKSAWIMGSVSVVAYAAYAFIVLNLGRAMPLAEVDYVPAMLGTIGAAIVVSILLHIIVGIVSRRDVGKKDQRDRQIYRMGEYVGQSFVVAGAIAAMLLAMFELPHFWIANVLYLAFVLSAILGTIAKLVSYRRGMPAW</sequence>
<keyword evidence="1" id="KW-1133">Transmembrane helix</keyword>
<evidence type="ECO:0000256" key="1">
    <source>
        <dbReference type="SAM" id="Phobius"/>
    </source>
</evidence>
<dbReference type="OrthoDB" id="4559359at2"/>
<dbReference type="EMBL" id="OCST01000001">
    <property type="protein sequence ID" value="SOE46354.1"/>
    <property type="molecule type" value="Genomic_DNA"/>
</dbReference>
<feature type="transmembrane region" description="Helical" evidence="1">
    <location>
        <begin position="41"/>
        <end position="65"/>
    </location>
</feature>
<name>A0A2C8Y8B1_9MICO</name>
<keyword evidence="1" id="KW-0472">Membrane</keyword>
<feature type="transmembrane region" description="Helical" evidence="1">
    <location>
        <begin position="7"/>
        <end position="29"/>
    </location>
</feature>
<feature type="transmembrane region" description="Helical" evidence="1">
    <location>
        <begin position="86"/>
        <end position="105"/>
    </location>
</feature>